<evidence type="ECO:0000256" key="3">
    <source>
        <dbReference type="ARBA" id="ARBA00004906"/>
    </source>
</evidence>
<dbReference type="GO" id="GO:0016567">
    <property type="term" value="P:protein ubiquitination"/>
    <property type="evidence" value="ECO:0007669"/>
    <property type="project" value="UniProtKB-UniRule"/>
</dbReference>
<comment type="similarity">
    <text evidence="4 15">Belongs to the BRE1 family.</text>
</comment>
<evidence type="ECO:0000256" key="12">
    <source>
        <dbReference type="ARBA" id="ARBA00023242"/>
    </source>
</evidence>
<evidence type="ECO:0000256" key="4">
    <source>
        <dbReference type="ARBA" id="ARBA00005555"/>
    </source>
</evidence>
<dbReference type="GO" id="GO:0033503">
    <property type="term" value="C:HULC complex"/>
    <property type="evidence" value="ECO:0007669"/>
    <property type="project" value="TreeGrafter"/>
</dbReference>
<keyword evidence="20" id="KW-1185">Reference proteome</keyword>
<feature type="domain" description="RING-type" evidence="18">
    <location>
        <begin position="693"/>
        <end position="732"/>
    </location>
</feature>
<feature type="coiled-coil region" evidence="16">
    <location>
        <begin position="585"/>
        <end position="675"/>
    </location>
</feature>
<protein>
    <recommendedName>
        <fullName evidence="15">E3 ubiquitin protein ligase</fullName>
        <ecNumber evidence="15">2.3.2.27</ecNumber>
    </recommendedName>
</protein>
<evidence type="ECO:0000256" key="2">
    <source>
        <dbReference type="ARBA" id="ARBA00004123"/>
    </source>
</evidence>
<keyword evidence="11 15" id="KW-0175">Coiled coil</keyword>
<dbReference type="OrthoDB" id="654191at2759"/>
<sequence>MPAAEASPVASSDSGFVMMEDRKRAAAYDHNDSAPPLKKQATSVNGGSKPHPDADMPWKDDLERFQKDAIWRQMQEYKREKVSLEAKLKEMSKATAYHNDHLRIIDTWYKQLVDEVKLLMGAAEEDAKGGSHSCRLLVYMETLNKIPERPAFQSSLLFDDVDKFEKHLKSRSEDIRQVISSLLSKSPRTSPEASELQTQLAKKLAEEKATIAELEKALSEKQQLEESLEEASLRYMVAEKKLDRARSLTVAKLEKQYILGAQRPGGDSASAPKEEPSASNGATPSGERSPALEEAHSKLVAVSEKQKEQLQKLESENAKLLTQITDLNIKHSRLTDDDYAHTDLFKQVKSQYDDVVTRINHLEATNVQLREEAAKFRSERTAYRNQVDEEAQNAIAEKEMQLMRAETDLARIRNARDELLADQQMRKAAQEQEKTAATKVQELADAGQARITALESEVQRLRMELDKEKSTSKSVDEIPVEELRAKFSNLERQFSMLNTELSSMQVACKKYSSLASQKVTDFSALEEKVARLIAEKSKADQKYFAAMKSKEARDVEVRTLRMQNAKTSDIVSQLKESEAATRSLLANMEKQVSETKEALNSMMNKNYAAQQQVTEKNITIEGLNRQVAELKALSASKDSTLASASSACRQAETEVEGLKVTLADTKKSLENWKNKSLGNSSSEYEMLRTLALCTVCRRNFKNTAIKTCGHVFCKECVEERLTSRSRKCPNCNKSFGNNDYMHITL</sequence>
<evidence type="ECO:0000256" key="17">
    <source>
        <dbReference type="SAM" id="MobiDB-lite"/>
    </source>
</evidence>
<dbReference type="STRING" id="767770.A0A1L9MSB9"/>
<feature type="region of interest" description="Disordered" evidence="17">
    <location>
        <begin position="21"/>
        <end position="58"/>
    </location>
</feature>
<keyword evidence="6 15" id="KW-0479">Metal-binding</keyword>
<evidence type="ECO:0000256" key="10">
    <source>
        <dbReference type="ARBA" id="ARBA00022853"/>
    </source>
</evidence>
<dbReference type="GO" id="GO:0005634">
    <property type="term" value="C:nucleus"/>
    <property type="evidence" value="ECO:0007669"/>
    <property type="project" value="UniProtKB-SubCell"/>
</dbReference>
<evidence type="ECO:0000256" key="16">
    <source>
        <dbReference type="SAM" id="Coils"/>
    </source>
</evidence>
<dbReference type="PANTHER" id="PTHR23163:SF0">
    <property type="entry name" value="E3 UBIQUITIN-PROTEIN LIGASE BRE1"/>
    <property type="match status" value="1"/>
</dbReference>
<dbReference type="Pfam" id="PF13923">
    <property type="entry name" value="zf-C3HC4_2"/>
    <property type="match status" value="1"/>
</dbReference>
<evidence type="ECO:0000256" key="7">
    <source>
        <dbReference type="ARBA" id="ARBA00022771"/>
    </source>
</evidence>
<evidence type="ECO:0000313" key="20">
    <source>
        <dbReference type="Proteomes" id="UP000184304"/>
    </source>
</evidence>
<dbReference type="CDD" id="cd16499">
    <property type="entry name" value="RING-HC_Bre1-like"/>
    <property type="match status" value="1"/>
</dbReference>
<dbReference type="InterPro" id="IPR017907">
    <property type="entry name" value="Znf_RING_CS"/>
</dbReference>
<evidence type="ECO:0000256" key="9">
    <source>
        <dbReference type="ARBA" id="ARBA00022833"/>
    </source>
</evidence>
<evidence type="ECO:0000256" key="14">
    <source>
        <dbReference type="PROSITE-ProRule" id="PRU00175"/>
    </source>
</evidence>
<proteinExistence type="inferred from homology"/>
<evidence type="ECO:0000259" key="18">
    <source>
        <dbReference type="PROSITE" id="PS50089"/>
    </source>
</evidence>
<dbReference type="GO" id="GO:0008270">
    <property type="term" value="F:zinc ion binding"/>
    <property type="evidence" value="ECO:0007669"/>
    <property type="project" value="UniProtKB-KW"/>
</dbReference>
<dbReference type="InterPro" id="IPR013083">
    <property type="entry name" value="Znf_RING/FYVE/PHD"/>
</dbReference>
<feature type="compositionally biased region" description="Basic and acidic residues" evidence="17">
    <location>
        <begin position="21"/>
        <end position="32"/>
    </location>
</feature>
<evidence type="ECO:0000256" key="5">
    <source>
        <dbReference type="ARBA" id="ARBA00022679"/>
    </source>
</evidence>
<dbReference type="VEuPathDB" id="FungiDB:ASPTUDRAFT_34173"/>
<dbReference type="OMA" id="YRQMQEY"/>
<dbReference type="GO" id="GO:0006325">
    <property type="term" value="P:chromatin organization"/>
    <property type="evidence" value="ECO:0007669"/>
    <property type="project" value="UniProtKB-KW"/>
</dbReference>
<organism evidence="19 20">
    <name type="scientific">Aspergillus tubingensis (strain CBS 134.48)</name>
    <dbReference type="NCBI Taxonomy" id="767770"/>
    <lineage>
        <taxon>Eukaryota</taxon>
        <taxon>Fungi</taxon>
        <taxon>Dikarya</taxon>
        <taxon>Ascomycota</taxon>
        <taxon>Pezizomycotina</taxon>
        <taxon>Eurotiomycetes</taxon>
        <taxon>Eurotiomycetidae</taxon>
        <taxon>Eurotiales</taxon>
        <taxon>Aspergillaceae</taxon>
        <taxon>Aspergillus</taxon>
        <taxon>Aspergillus subgen. Circumdati</taxon>
    </lineage>
</organism>
<feature type="coiled-coil region" evidence="16">
    <location>
        <begin position="197"/>
        <end position="248"/>
    </location>
</feature>
<evidence type="ECO:0000256" key="1">
    <source>
        <dbReference type="ARBA" id="ARBA00000900"/>
    </source>
</evidence>
<comment type="function">
    <text evidence="13">E3 ubiquitin-protein ligase that mediates monoubiquitination of histone H2B to form H2BK123ub1. H2BK123ub1 gives a specific tag for epigenetic transcriptional activation and is also a prerequisite for H3K4me and H3K79me formation.</text>
</comment>
<comment type="pathway">
    <text evidence="3 15">Protein modification; protein ubiquitination.</text>
</comment>
<dbReference type="AlphaFoldDB" id="A0A1L9MSB9"/>
<dbReference type="SMART" id="SM00184">
    <property type="entry name" value="RING"/>
    <property type="match status" value="1"/>
</dbReference>
<dbReference type="PROSITE" id="PS50089">
    <property type="entry name" value="ZF_RING_2"/>
    <property type="match status" value="1"/>
</dbReference>
<dbReference type="EMBL" id="KV878208">
    <property type="protein sequence ID" value="OJI79938.1"/>
    <property type="molecule type" value="Genomic_DNA"/>
</dbReference>
<dbReference type="GO" id="GO:0061630">
    <property type="term" value="F:ubiquitin protein ligase activity"/>
    <property type="evidence" value="ECO:0007669"/>
    <property type="project" value="UniProtKB-EC"/>
</dbReference>
<keyword evidence="10 15" id="KW-0156">Chromatin regulator</keyword>
<dbReference type="SUPFAM" id="SSF57850">
    <property type="entry name" value="RING/U-box"/>
    <property type="match status" value="1"/>
</dbReference>
<dbReference type="EC" id="2.3.2.27" evidence="15"/>
<dbReference type="Gene3D" id="3.30.40.10">
    <property type="entry name" value="Zinc/RING finger domain, C3HC4 (zinc finger)"/>
    <property type="match status" value="1"/>
</dbReference>
<evidence type="ECO:0000256" key="6">
    <source>
        <dbReference type="ARBA" id="ARBA00022723"/>
    </source>
</evidence>
<name>A0A1L9MSB9_ASPTC</name>
<dbReference type="UniPathway" id="UPA00143"/>
<evidence type="ECO:0000313" key="19">
    <source>
        <dbReference type="EMBL" id="OJI79938.1"/>
    </source>
</evidence>
<keyword evidence="9 15" id="KW-0862">Zinc</keyword>
<feature type="region of interest" description="Disordered" evidence="17">
    <location>
        <begin position="261"/>
        <end position="303"/>
    </location>
</feature>
<dbReference type="Pfam" id="PF08647">
    <property type="entry name" value="BRE1"/>
    <property type="match status" value="1"/>
</dbReference>
<evidence type="ECO:0000256" key="15">
    <source>
        <dbReference type="RuleBase" id="RU365038"/>
    </source>
</evidence>
<evidence type="ECO:0000256" key="11">
    <source>
        <dbReference type="ARBA" id="ARBA00023054"/>
    </source>
</evidence>
<dbReference type="PANTHER" id="PTHR23163">
    <property type="entry name" value="RING FINGER PROTEIN-RELATED"/>
    <property type="match status" value="1"/>
</dbReference>
<keyword evidence="5 15" id="KW-0808">Transferase</keyword>
<comment type="catalytic activity">
    <reaction evidence="1 15">
        <text>S-ubiquitinyl-[E2 ubiquitin-conjugating enzyme]-L-cysteine + [acceptor protein]-L-lysine = [E2 ubiquitin-conjugating enzyme]-L-cysteine + N(6)-ubiquitinyl-[acceptor protein]-L-lysine.</text>
        <dbReference type="EC" id="2.3.2.27"/>
    </reaction>
</comment>
<keyword evidence="8 15" id="KW-0833">Ubl conjugation pathway</keyword>
<dbReference type="InterPro" id="IPR001841">
    <property type="entry name" value="Znf_RING"/>
</dbReference>
<reference evidence="20" key="1">
    <citation type="journal article" date="2017" name="Genome Biol.">
        <title>Comparative genomics reveals high biological diversity and specific adaptations in the industrially and medically important fungal genus Aspergillus.</title>
        <authorList>
            <person name="de Vries R.P."/>
            <person name="Riley R."/>
            <person name="Wiebenga A."/>
            <person name="Aguilar-Osorio G."/>
            <person name="Amillis S."/>
            <person name="Uchima C.A."/>
            <person name="Anderluh G."/>
            <person name="Asadollahi M."/>
            <person name="Askin M."/>
            <person name="Barry K."/>
            <person name="Battaglia E."/>
            <person name="Bayram O."/>
            <person name="Benocci T."/>
            <person name="Braus-Stromeyer S.A."/>
            <person name="Caldana C."/>
            <person name="Canovas D."/>
            <person name="Cerqueira G.C."/>
            <person name="Chen F."/>
            <person name="Chen W."/>
            <person name="Choi C."/>
            <person name="Clum A."/>
            <person name="Dos Santos R.A."/>
            <person name="Damasio A.R."/>
            <person name="Diallinas G."/>
            <person name="Emri T."/>
            <person name="Fekete E."/>
            <person name="Flipphi M."/>
            <person name="Freyberg S."/>
            <person name="Gallo A."/>
            <person name="Gournas C."/>
            <person name="Habgood R."/>
            <person name="Hainaut M."/>
            <person name="Harispe M.L."/>
            <person name="Henrissat B."/>
            <person name="Hilden K.S."/>
            <person name="Hope R."/>
            <person name="Hossain A."/>
            <person name="Karabika E."/>
            <person name="Karaffa L."/>
            <person name="Karanyi Z."/>
            <person name="Krasevec N."/>
            <person name="Kuo A."/>
            <person name="Kusch H."/>
            <person name="LaButti K."/>
            <person name="Lagendijk E.L."/>
            <person name="Lapidus A."/>
            <person name="Levasseur A."/>
            <person name="Lindquist E."/>
            <person name="Lipzen A."/>
            <person name="Logrieco A.F."/>
            <person name="MacCabe A."/>
            <person name="Maekelae M.R."/>
            <person name="Malavazi I."/>
            <person name="Melin P."/>
            <person name="Meyer V."/>
            <person name="Mielnichuk N."/>
            <person name="Miskei M."/>
            <person name="Molnar A.P."/>
            <person name="Mule G."/>
            <person name="Ngan C.Y."/>
            <person name="Orejas M."/>
            <person name="Orosz E."/>
            <person name="Ouedraogo J.P."/>
            <person name="Overkamp K.M."/>
            <person name="Park H.-S."/>
            <person name="Perrone G."/>
            <person name="Piumi F."/>
            <person name="Punt P.J."/>
            <person name="Ram A.F."/>
            <person name="Ramon A."/>
            <person name="Rauscher S."/>
            <person name="Record E."/>
            <person name="Riano-Pachon D.M."/>
            <person name="Robert V."/>
            <person name="Roehrig J."/>
            <person name="Ruller R."/>
            <person name="Salamov A."/>
            <person name="Salih N.S."/>
            <person name="Samson R.A."/>
            <person name="Sandor E."/>
            <person name="Sanguinetti M."/>
            <person name="Schuetze T."/>
            <person name="Sepcic K."/>
            <person name="Shelest E."/>
            <person name="Sherlock G."/>
            <person name="Sophianopoulou V."/>
            <person name="Squina F.M."/>
            <person name="Sun H."/>
            <person name="Susca A."/>
            <person name="Todd R.B."/>
            <person name="Tsang A."/>
            <person name="Unkles S.E."/>
            <person name="van de Wiele N."/>
            <person name="van Rossen-Uffink D."/>
            <person name="Oliveira J.V."/>
            <person name="Vesth T.C."/>
            <person name="Visser J."/>
            <person name="Yu J.-H."/>
            <person name="Zhou M."/>
            <person name="Andersen M.R."/>
            <person name="Archer D.B."/>
            <person name="Baker S.E."/>
            <person name="Benoit I."/>
            <person name="Brakhage A.A."/>
            <person name="Braus G.H."/>
            <person name="Fischer R."/>
            <person name="Frisvad J.C."/>
            <person name="Goldman G.H."/>
            <person name="Houbraken J."/>
            <person name="Oakley B."/>
            <person name="Pocsi I."/>
            <person name="Scazzocchio C."/>
            <person name="Seiboth B."/>
            <person name="vanKuyk P.A."/>
            <person name="Wortman J."/>
            <person name="Dyer P.S."/>
            <person name="Grigoriev I.V."/>
        </authorList>
    </citation>
    <scope>NUCLEOTIDE SEQUENCE [LARGE SCALE GENOMIC DNA]</scope>
    <source>
        <strain evidence="20">CBS 134.48</strain>
    </source>
</reference>
<evidence type="ECO:0000256" key="13">
    <source>
        <dbReference type="ARBA" id="ARBA00059679"/>
    </source>
</evidence>
<dbReference type="InterPro" id="IPR013956">
    <property type="entry name" value="E3_ubiquit_lig_Bre1"/>
</dbReference>
<dbReference type="Pfam" id="PF26095">
    <property type="entry name" value="CC_Bre1"/>
    <property type="match status" value="1"/>
</dbReference>
<dbReference type="InterPro" id="IPR058643">
    <property type="entry name" value="BRE1-like_CC"/>
</dbReference>
<dbReference type="PROSITE" id="PS00518">
    <property type="entry name" value="ZF_RING_1"/>
    <property type="match status" value="1"/>
</dbReference>
<keyword evidence="7 14" id="KW-0863">Zinc-finger</keyword>
<evidence type="ECO:0000256" key="8">
    <source>
        <dbReference type="ARBA" id="ARBA00022786"/>
    </source>
</evidence>
<accession>A0A1L9MSB9</accession>
<keyword evidence="12 15" id="KW-0539">Nucleus</keyword>
<gene>
    <name evidence="19" type="ORF">ASPTUDRAFT_34173</name>
</gene>
<comment type="subcellular location">
    <subcellularLocation>
        <location evidence="2 15">Nucleus</location>
    </subcellularLocation>
</comment>
<dbReference type="Proteomes" id="UP000184304">
    <property type="component" value="Unassembled WGS sequence"/>
</dbReference>